<feature type="transmembrane region" description="Helical" evidence="8">
    <location>
        <begin position="124"/>
        <end position="145"/>
    </location>
</feature>
<evidence type="ECO:0000256" key="6">
    <source>
        <dbReference type="ARBA" id="ARBA00022989"/>
    </source>
</evidence>
<feature type="transmembrane region" description="Helical" evidence="8">
    <location>
        <begin position="92"/>
        <end position="112"/>
    </location>
</feature>
<dbReference type="GO" id="GO:0005886">
    <property type="term" value="C:plasma membrane"/>
    <property type="evidence" value="ECO:0007669"/>
    <property type="project" value="UniProtKB-SubCell"/>
</dbReference>
<dbReference type="InterPro" id="IPR007227">
    <property type="entry name" value="Cell_shape_determining_MreD"/>
</dbReference>
<dbReference type="EMBL" id="SMBX01000005">
    <property type="protein sequence ID" value="TCU98359.1"/>
    <property type="molecule type" value="Genomic_DNA"/>
</dbReference>
<sequence>MNAARSGRAAGTSLSRLAPVDTAPFKQPSSPVFIWFTILLAWLISLLPWRQWAPAPDLLLLVIAVWALNEPRRVGLLTAFFFGLLLDVHDGMLLGGQALSYTLVAYGAVLLARRLRRFNAVVQAVHLLPVFVLAMAIRQIAYAWLMGGWAGWGWALSALLTVALWPLADMLLLMPQRRRDAGDAGSV</sequence>
<organism evidence="9 10">
    <name type="scientific">Paracandidimonas soli</name>
    <dbReference type="NCBI Taxonomy" id="1917182"/>
    <lineage>
        <taxon>Bacteria</taxon>
        <taxon>Pseudomonadati</taxon>
        <taxon>Pseudomonadota</taxon>
        <taxon>Betaproteobacteria</taxon>
        <taxon>Burkholderiales</taxon>
        <taxon>Alcaligenaceae</taxon>
        <taxon>Paracandidimonas</taxon>
    </lineage>
</organism>
<dbReference type="PIRSF" id="PIRSF018472">
    <property type="entry name" value="MreD_proteobac"/>
    <property type="match status" value="1"/>
</dbReference>
<evidence type="ECO:0000256" key="8">
    <source>
        <dbReference type="SAM" id="Phobius"/>
    </source>
</evidence>
<accession>A0A4V2VRF1</accession>
<dbReference type="AlphaFoldDB" id="A0A4V2VRF1"/>
<dbReference type="OrthoDB" id="5297408at2"/>
<dbReference type="Pfam" id="PF04093">
    <property type="entry name" value="MreD"/>
    <property type="match status" value="1"/>
</dbReference>
<evidence type="ECO:0000256" key="2">
    <source>
        <dbReference type="ARBA" id="ARBA00007776"/>
    </source>
</evidence>
<gene>
    <name evidence="9" type="ORF">EV686_10556</name>
</gene>
<comment type="caution">
    <text evidence="9">The sequence shown here is derived from an EMBL/GenBank/DDBJ whole genome shotgun (WGS) entry which is preliminary data.</text>
</comment>
<dbReference type="PANTHER" id="PTHR37484">
    <property type="entry name" value="ROD SHAPE-DETERMINING PROTEIN MRED"/>
    <property type="match status" value="1"/>
</dbReference>
<keyword evidence="7 8" id="KW-0472">Membrane</keyword>
<feature type="transmembrane region" description="Helical" evidence="8">
    <location>
        <begin position="151"/>
        <end position="173"/>
    </location>
</feature>
<reference evidence="9 10" key="1">
    <citation type="submission" date="2019-03" db="EMBL/GenBank/DDBJ databases">
        <title>Genomic Encyclopedia of Type Strains, Phase IV (KMG-IV): sequencing the most valuable type-strain genomes for metagenomic binning, comparative biology and taxonomic classification.</title>
        <authorList>
            <person name="Goeker M."/>
        </authorList>
    </citation>
    <scope>NUCLEOTIDE SEQUENCE [LARGE SCALE GENOMIC DNA]</scope>
    <source>
        <strain evidence="9 10">DSM 100048</strain>
    </source>
</reference>
<dbReference type="PANTHER" id="PTHR37484:SF1">
    <property type="entry name" value="ROD SHAPE-DETERMINING PROTEIN MRED"/>
    <property type="match status" value="1"/>
</dbReference>
<evidence type="ECO:0000256" key="7">
    <source>
        <dbReference type="ARBA" id="ARBA00023136"/>
    </source>
</evidence>
<evidence type="ECO:0000256" key="3">
    <source>
        <dbReference type="ARBA" id="ARBA00022475"/>
    </source>
</evidence>
<keyword evidence="4 8" id="KW-0812">Transmembrane</keyword>
<evidence type="ECO:0000313" key="10">
    <source>
        <dbReference type="Proteomes" id="UP000294692"/>
    </source>
</evidence>
<dbReference type="NCBIfam" id="TIGR03426">
    <property type="entry name" value="shape_MreD"/>
    <property type="match status" value="1"/>
</dbReference>
<protein>
    <submittedName>
        <fullName evidence="9">Rod shape-determining protein MreD</fullName>
    </submittedName>
</protein>
<name>A0A4V2VRF1_9BURK</name>
<evidence type="ECO:0000256" key="4">
    <source>
        <dbReference type="ARBA" id="ARBA00022692"/>
    </source>
</evidence>
<dbReference type="Proteomes" id="UP000294692">
    <property type="component" value="Unassembled WGS sequence"/>
</dbReference>
<keyword evidence="3" id="KW-1003">Cell membrane</keyword>
<evidence type="ECO:0000256" key="1">
    <source>
        <dbReference type="ARBA" id="ARBA00004651"/>
    </source>
</evidence>
<keyword evidence="10" id="KW-1185">Reference proteome</keyword>
<dbReference type="RefSeq" id="WP_132477028.1">
    <property type="nucleotide sequence ID" value="NZ_JBEBWM010000001.1"/>
</dbReference>
<evidence type="ECO:0000256" key="5">
    <source>
        <dbReference type="ARBA" id="ARBA00022960"/>
    </source>
</evidence>
<dbReference type="InterPro" id="IPR026034">
    <property type="entry name" value="MreD_proteobac"/>
</dbReference>
<feature type="transmembrane region" description="Helical" evidence="8">
    <location>
        <begin position="32"/>
        <end position="49"/>
    </location>
</feature>
<keyword evidence="6 8" id="KW-1133">Transmembrane helix</keyword>
<comment type="similarity">
    <text evidence="2">Belongs to the MreD family.</text>
</comment>
<keyword evidence="5" id="KW-0133">Cell shape</keyword>
<comment type="subcellular location">
    <subcellularLocation>
        <location evidence="1">Cell membrane</location>
        <topology evidence="1">Multi-pass membrane protein</topology>
    </subcellularLocation>
</comment>
<evidence type="ECO:0000313" key="9">
    <source>
        <dbReference type="EMBL" id="TCU98359.1"/>
    </source>
</evidence>
<dbReference type="GO" id="GO:0008360">
    <property type="term" value="P:regulation of cell shape"/>
    <property type="evidence" value="ECO:0007669"/>
    <property type="project" value="UniProtKB-KW"/>
</dbReference>
<proteinExistence type="inferred from homology"/>